<reference evidence="1 2" key="1">
    <citation type="submission" date="2021-06" db="EMBL/GenBank/DDBJ databases">
        <authorList>
            <person name="Palmer J.M."/>
        </authorList>
    </citation>
    <scope>NUCLEOTIDE SEQUENCE [LARGE SCALE GENOMIC DNA]</scope>
    <source>
        <strain evidence="1 2">AS_MEX2019</strain>
        <tissue evidence="1">Muscle</tissue>
    </source>
</reference>
<gene>
    <name evidence="1" type="ORF">AMECASPLE_039355</name>
</gene>
<keyword evidence="2" id="KW-1185">Reference proteome</keyword>
<dbReference type="EMBL" id="JAHRIP010026950">
    <property type="protein sequence ID" value="MEQ2290047.1"/>
    <property type="molecule type" value="Genomic_DNA"/>
</dbReference>
<dbReference type="Proteomes" id="UP001469553">
    <property type="component" value="Unassembled WGS sequence"/>
</dbReference>
<comment type="caution">
    <text evidence="1">The sequence shown here is derived from an EMBL/GenBank/DDBJ whole genome shotgun (WGS) entry which is preliminary data.</text>
</comment>
<proteinExistence type="predicted"/>
<protein>
    <recommendedName>
        <fullName evidence="3">Secreted protein</fullName>
    </recommendedName>
</protein>
<evidence type="ECO:0000313" key="1">
    <source>
        <dbReference type="EMBL" id="MEQ2290047.1"/>
    </source>
</evidence>
<accession>A0ABV0Y8H9</accession>
<evidence type="ECO:0000313" key="2">
    <source>
        <dbReference type="Proteomes" id="UP001469553"/>
    </source>
</evidence>
<name>A0ABV0Y8H9_9TELE</name>
<organism evidence="1 2">
    <name type="scientific">Ameca splendens</name>
    <dbReference type="NCBI Taxonomy" id="208324"/>
    <lineage>
        <taxon>Eukaryota</taxon>
        <taxon>Metazoa</taxon>
        <taxon>Chordata</taxon>
        <taxon>Craniata</taxon>
        <taxon>Vertebrata</taxon>
        <taxon>Euteleostomi</taxon>
        <taxon>Actinopterygii</taxon>
        <taxon>Neopterygii</taxon>
        <taxon>Teleostei</taxon>
        <taxon>Neoteleostei</taxon>
        <taxon>Acanthomorphata</taxon>
        <taxon>Ovalentaria</taxon>
        <taxon>Atherinomorphae</taxon>
        <taxon>Cyprinodontiformes</taxon>
        <taxon>Goodeidae</taxon>
        <taxon>Ameca</taxon>
    </lineage>
</organism>
<sequence length="103" mass="11664">MLRLQALSIHVFLGFQALFAAYMCQNPRWLCAGYVCAVLFFLLLHSECDGQVLLQRCSASESNQLGYFREWGARGRRQLVFVHSVVNSSTPASSDVKMRLFEA</sequence>
<evidence type="ECO:0008006" key="3">
    <source>
        <dbReference type="Google" id="ProtNLM"/>
    </source>
</evidence>